<organism evidence="1">
    <name type="scientific">uncultured Caudovirales phage</name>
    <dbReference type="NCBI Taxonomy" id="2100421"/>
    <lineage>
        <taxon>Viruses</taxon>
        <taxon>Duplodnaviria</taxon>
        <taxon>Heunggongvirae</taxon>
        <taxon>Uroviricota</taxon>
        <taxon>Caudoviricetes</taxon>
        <taxon>Peduoviridae</taxon>
        <taxon>Maltschvirus</taxon>
        <taxon>Maltschvirus maltsch</taxon>
    </lineage>
</organism>
<proteinExistence type="predicted"/>
<name>A0A6J5QW88_9CAUD</name>
<evidence type="ECO:0000313" key="1">
    <source>
        <dbReference type="EMBL" id="CAB4185641.1"/>
    </source>
</evidence>
<reference evidence="1" key="1">
    <citation type="submission" date="2020-05" db="EMBL/GenBank/DDBJ databases">
        <authorList>
            <person name="Chiriac C."/>
            <person name="Salcher M."/>
            <person name="Ghai R."/>
            <person name="Kavagutti S V."/>
        </authorList>
    </citation>
    <scope>NUCLEOTIDE SEQUENCE</scope>
</reference>
<protein>
    <submittedName>
        <fullName evidence="1">Uncharacterized protein</fullName>
    </submittedName>
</protein>
<accession>A0A6J5QW88</accession>
<dbReference type="EMBL" id="LR797078">
    <property type="protein sequence ID" value="CAB4185641.1"/>
    <property type="molecule type" value="Genomic_DNA"/>
</dbReference>
<gene>
    <name evidence="1" type="ORF">UFOVP1130_92</name>
</gene>
<sequence>MPGFTVPNATDYAGGTIASLDQSEPDSLDFSSVANDRNGVISGGAYSSVTTAASNTPAAYLNIALDASEVRINGVYGSISGATLIVPAAPTNTDARFDILVAYNNTGTFQYAVVSGTASSTNPVFPTLPDTQIPLYVVFVKNTFNTSNTTSLLVDKRTLKLSSLTRTGSGAPASGLGSVGDTFATTTATANVGQSQVYIKTGASTWTTLAQYVNTVSTNTADSVVYRDASGNFAAGTVTATVFSGSGASLTSIPGSAINAGSLGTTQLTDASVTTAKLATGAARAGFNSTRATATITSNNYTVTTADLGKLLEFNPTAANMTVTVPGTGFTDGDRIDLLAINSSAYTVTIQGDTGVTVNAEGNRKTLKAQWAGATLINRGTNTWVLIGNLIA</sequence>